<reference evidence="1 2" key="1">
    <citation type="submission" date="2015-03" db="EMBL/GenBank/DDBJ databases">
        <title>Genome assembly of Sandaracinus amylolyticus DSM 53668.</title>
        <authorList>
            <person name="Sharma G."/>
            <person name="Subramanian S."/>
        </authorList>
    </citation>
    <scope>NUCLEOTIDE SEQUENCE [LARGE SCALE GENOMIC DNA]</scope>
    <source>
        <strain evidence="1 2">DSM 53668</strain>
    </source>
</reference>
<evidence type="ECO:0000313" key="1">
    <source>
        <dbReference type="EMBL" id="AKF03575.1"/>
    </source>
</evidence>
<dbReference type="STRING" id="927083.DB32_000724"/>
<dbReference type="AlphaFoldDB" id="A0A0F6VZG9"/>
<evidence type="ECO:0000313" key="2">
    <source>
        <dbReference type="Proteomes" id="UP000034883"/>
    </source>
</evidence>
<organism evidence="1 2">
    <name type="scientific">Sandaracinus amylolyticus</name>
    <dbReference type="NCBI Taxonomy" id="927083"/>
    <lineage>
        <taxon>Bacteria</taxon>
        <taxon>Pseudomonadati</taxon>
        <taxon>Myxococcota</taxon>
        <taxon>Polyangia</taxon>
        <taxon>Polyangiales</taxon>
        <taxon>Sandaracinaceae</taxon>
        <taxon>Sandaracinus</taxon>
    </lineage>
</organism>
<dbReference type="Proteomes" id="UP000034883">
    <property type="component" value="Chromosome"/>
</dbReference>
<gene>
    <name evidence="1" type="ORF">DB32_000724</name>
</gene>
<keyword evidence="2" id="KW-1185">Reference proteome</keyword>
<name>A0A0F6VZG9_9BACT</name>
<sequence length="167" mass="17037">MTPIAAAAHRPPMRISPTIRTSVVVLLLALASACGGDDDGPGGGGSGDAGPPDSGEPTCRGVADSCDLFAGHCEDQDGCFPDGECSGVPRSCSAIFTPGECGGMDGCDWSDGRCSGFPAACSTKVGEGSCAFQLDCVWTDGCQGRPLDCDFRATESECLRAEGCRWE</sequence>
<protein>
    <submittedName>
        <fullName evidence="1">Uncharacterized protein</fullName>
    </submittedName>
</protein>
<dbReference type="EMBL" id="CP011125">
    <property type="protein sequence ID" value="AKF03575.1"/>
    <property type="molecule type" value="Genomic_DNA"/>
</dbReference>
<proteinExistence type="predicted"/>
<dbReference type="KEGG" id="samy:DB32_000724"/>
<accession>A0A0F6VZG9</accession>